<dbReference type="GeneID" id="91094179"/>
<evidence type="ECO:0000313" key="2">
    <source>
        <dbReference type="EMBL" id="WWC88596.1"/>
    </source>
</evidence>
<accession>A0AAX4JTR2</accession>
<evidence type="ECO:0008006" key="4">
    <source>
        <dbReference type="Google" id="ProtNLM"/>
    </source>
</evidence>
<proteinExistence type="predicted"/>
<evidence type="ECO:0000256" key="1">
    <source>
        <dbReference type="ARBA" id="ARBA00023002"/>
    </source>
</evidence>
<gene>
    <name evidence="2" type="ORF">L201_003509</name>
</gene>
<dbReference type="InterPro" id="IPR052228">
    <property type="entry name" value="Sec_Metab_Biosynth_Oxidored"/>
</dbReference>
<dbReference type="Proteomes" id="UP001355207">
    <property type="component" value="Chromosome 4"/>
</dbReference>
<dbReference type="InterPro" id="IPR036291">
    <property type="entry name" value="NAD(P)-bd_dom_sf"/>
</dbReference>
<dbReference type="SUPFAM" id="SSF51735">
    <property type="entry name" value="NAD(P)-binding Rossmann-fold domains"/>
    <property type="match status" value="1"/>
</dbReference>
<keyword evidence="1" id="KW-0560">Oxidoreductase</keyword>
<protein>
    <recommendedName>
        <fullName evidence="4">Ketoreductase (KR) domain-containing protein</fullName>
    </recommendedName>
</protein>
<name>A0AAX4JTR2_9TREE</name>
<organism evidence="2 3">
    <name type="scientific">Kwoniella dendrophila CBS 6074</name>
    <dbReference type="NCBI Taxonomy" id="1295534"/>
    <lineage>
        <taxon>Eukaryota</taxon>
        <taxon>Fungi</taxon>
        <taxon>Dikarya</taxon>
        <taxon>Basidiomycota</taxon>
        <taxon>Agaricomycotina</taxon>
        <taxon>Tremellomycetes</taxon>
        <taxon>Tremellales</taxon>
        <taxon>Cryptococcaceae</taxon>
        <taxon>Kwoniella</taxon>
    </lineage>
</organism>
<sequence length="322" mass="35150">MTDFKAALDKLSSNSDNKSDQTVVIVGGTSGVGAGIARRISTTNNLGVSQVIICGRNSERGQAIAKLVEDNSENRIKARFIRGDVSTVTGIKQLAKDLAESCGSSCIQHLIQTQNGPPTGDVTGGEDGEDTNFFIQSISRPLLIHLLHESETLSPKSILTCIANPGQTLPDLSIDDLSLTNKKKIENKYRFRFFMEQSARDSCVLDASLKELSDKHPQYTFLHLFPGLVSSEDAGQFIVPFPLNIAFKIAFALFSATPDDYSAAPVYLTFHPEAESTRQGGDQNSGSLRLFDSKLKPMTMGAWASDSSNRKQLWEKLVKMLD</sequence>
<dbReference type="PANTHER" id="PTHR47534:SF3">
    <property type="entry name" value="ALCOHOL DEHYDROGENASE-LIKE C-TERMINAL DOMAIN-CONTAINING PROTEIN"/>
    <property type="match status" value="1"/>
</dbReference>
<dbReference type="Pfam" id="PF00106">
    <property type="entry name" value="adh_short"/>
    <property type="match status" value="1"/>
</dbReference>
<dbReference type="AlphaFoldDB" id="A0AAX4JTR2"/>
<dbReference type="GO" id="GO:0016491">
    <property type="term" value="F:oxidoreductase activity"/>
    <property type="evidence" value="ECO:0007669"/>
    <property type="project" value="UniProtKB-KW"/>
</dbReference>
<dbReference type="EMBL" id="CP144101">
    <property type="protein sequence ID" value="WWC88596.1"/>
    <property type="molecule type" value="Genomic_DNA"/>
</dbReference>
<dbReference type="Gene3D" id="3.40.50.720">
    <property type="entry name" value="NAD(P)-binding Rossmann-like Domain"/>
    <property type="match status" value="1"/>
</dbReference>
<keyword evidence="3" id="KW-1185">Reference proteome</keyword>
<dbReference type="PANTHER" id="PTHR47534">
    <property type="entry name" value="YALI0E05731P"/>
    <property type="match status" value="1"/>
</dbReference>
<dbReference type="InterPro" id="IPR002347">
    <property type="entry name" value="SDR_fam"/>
</dbReference>
<evidence type="ECO:0000313" key="3">
    <source>
        <dbReference type="Proteomes" id="UP001355207"/>
    </source>
</evidence>
<dbReference type="RefSeq" id="XP_066075359.1">
    <property type="nucleotide sequence ID" value="XM_066219262.1"/>
</dbReference>
<reference evidence="2 3" key="1">
    <citation type="submission" date="2024-01" db="EMBL/GenBank/DDBJ databases">
        <title>Comparative genomics of Cryptococcus and Kwoniella reveals pathogenesis evolution and contrasting modes of karyotype evolution via chromosome fusion or intercentromeric recombination.</title>
        <authorList>
            <person name="Coelho M.A."/>
            <person name="David-Palma M."/>
            <person name="Shea T."/>
            <person name="Bowers K."/>
            <person name="McGinley-Smith S."/>
            <person name="Mohammad A.W."/>
            <person name="Gnirke A."/>
            <person name="Yurkov A.M."/>
            <person name="Nowrousian M."/>
            <person name="Sun S."/>
            <person name="Cuomo C.A."/>
            <person name="Heitman J."/>
        </authorList>
    </citation>
    <scope>NUCLEOTIDE SEQUENCE [LARGE SCALE GENOMIC DNA]</scope>
    <source>
        <strain evidence="2 3">CBS 6074</strain>
    </source>
</reference>